<dbReference type="EnsemblPlants" id="MELO3C027436.2.1">
    <property type="protein sequence ID" value="MELO3C027436.2.1"/>
    <property type="gene ID" value="MELO3C027436.2"/>
</dbReference>
<organism evidence="1">
    <name type="scientific">Cucumis melo</name>
    <name type="common">Muskmelon</name>
    <dbReference type="NCBI Taxonomy" id="3656"/>
    <lineage>
        <taxon>Eukaryota</taxon>
        <taxon>Viridiplantae</taxon>
        <taxon>Streptophyta</taxon>
        <taxon>Embryophyta</taxon>
        <taxon>Tracheophyta</taxon>
        <taxon>Spermatophyta</taxon>
        <taxon>Magnoliopsida</taxon>
        <taxon>eudicotyledons</taxon>
        <taxon>Gunneridae</taxon>
        <taxon>Pentapetalae</taxon>
        <taxon>rosids</taxon>
        <taxon>fabids</taxon>
        <taxon>Cucurbitales</taxon>
        <taxon>Cucurbitaceae</taxon>
        <taxon>Benincaseae</taxon>
        <taxon>Cucumis</taxon>
    </lineage>
</organism>
<proteinExistence type="predicted"/>
<dbReference type="AlphaFoldDB" id="A0A9I9E252"/>
<evidence type="ECO:0000313" key="1">
    <source>
        <dbReference type="EnsemblPlants" id="MELO3C027436.2.1"/>
    </source>
</evidence>
<sequence>TKPDPLRRFNRRNRKLGHIVHSLETNLFRVYSSEEEQRKQSNYLRARLKRQ</sequence>
<reference evidence="1" key="1">
    <citation type="submission" date="2023-03" db="UniProtKB">
        <authorList>
            <consortium name="EnsemblPlants"/>
        </authorList>
    </citation>
    <scope>IDENTIFICATION</scope>
</reference>
<name>A0A9I9E252_CUCME</name>
<protein>
    <submittedName>
        <fullName evidence="1">Uncharacterized protein</fullName>
    </submittedName>
</protein>
<dbReference type="Gramene" id="MELO3C027436.2.1">
    <property type="protein sequence ID" value="MELO3C027436.2.1"/>
    <property type="gene ID" value="MELO3C027436.2"/>
</dbReference>
<accession>A0A9I9E252</accession>